<gene>
    <name evidence="2" type="ORF">PHATR_33153</name>
</gene>
<name>B5Y4H8_PHATC</name>
<organism evidence="2 3">
    <name type="scientific">Phaeodactylum tricornutum (strain CCAP 1055/1)</name>
    <dbReference type="NCBI Taxonomy" id="556484"/>
    <lineage>
        <taxon>Eukaryota</taxon>
        <taxon>Sar</taxon>
        <taxon>Stramenopiles</taxon>
        <taxon>Ochrophyta</taxon>
        <taxon>Bacillariophyta</taxon>
        <taxon>Bacillariophyceae</taxon>
        <taxon>Bacillariophycidae</taxon>
        <taxon>Naviculales</taxon>
        <taxon>Phaeodactylaceae</taxon>
        <taxon>Phaeodactylum</taxon>
    </lineage>
</organism>
<dbReference type="OrthoDB" id="48529at2759"/>
<dbReference type="Proteomes" id="UP000000759">
    <property type="component" value="Chromosome 3"/>
</dbReference>
<keyword evidence="1" id="KW-0732">Signal</keyword>
<accession>B5Y4H8</accession>
<dbReference type="AlphaFoldDB" id="B5Y4H8"/>
<reference evidence="2 3" key="1">
    <citation type="journal article" date="2008" name="Nature">
        <title>The Phaeodactylum genome reveals the evolutionary history of diatom genomes.</title>
        <authorList>
            <person name="Bowler C."/>
            <person name="Allen A.E."/>
            <person name="Badger J.H."/>
            <person name="Grimwood J."/>
            <person name="Jabbari K."/>
            <person name="Kuo A."/>
            <person name="Maheswari U."/>
            <person name="Martens C."/>
            <person name="Maumus F."/>
            <person name="Otillar R.P."/>
            <person name="Rayko E."/>
            <person name="Salamov A."/>
            <person name="Vandepoele K."/>
            <person name="Beszteri B."/>
            <person name="Gruber A."/>
            <person name="Heijde M."/>
            <person name="Katinka M."/>
            <person name="Mock T."/>
            <person name="Valentin K."/>
            <person name="Verret F."/>
            <person name="Berges J.A."/>
            <person name="Brownlee C."/>
            <person name="Cadoret J.P."/>
            <person name="Chiovitti A."/>
            <person name="Choi C.J."/>
            <person name="Coesel S."/>
            <person name="De Martino A."/>
            <person name="Detter J.C."/>
            <person name="Durkin C."/>
            <person name="Falciatore A."/>
            <person name="Fournet J."/>
            <person name="Haruta M."/>
            <person name="Huysman M.J."/>
            <person name="Jenkins B.D."/>
            <person name="Jiroutova K."/>
            <person name="Jorgensen R.E."/>
            <person name="Joubert Y."/>
            <person name="Kaplan A."/>
            <person name="Kroger N."/>
            <person name="Kroth P.G."/>
            <person name="La Roche J."/>
            <person name="Lindquist E."/>
            <person name="Lommer M."/>
            <person name="Martin-Jezequel V."/>
            <person name="Lopez P.J."/>
            <person name="Lucas S."/>
            <person name="Mangogna M."/>
            <person name="McGinnis K."/>
            <person name="Medlin L.K."/>
            <person name="Montsant A."/>
            <person name="Oudot-Le Secq M.P."/>
            <person name="Napoli C."/>
            <person name="Obornik M."/>
            <person name="Parker M.S."/>
            <person name="Petit J.L."/>
            <person name="Porcel B.M."/>
            <person name="Poulsen N."/>
            <person name="Robison M."/>
            <person name="Rychlewski L."/>
            <person name="Rynearson T.A."/>
            <person name="Schmutz J."/>
            <person name="Shapiro H."/>
            <person name="Siaut M."/>
            <person name="Stanley M."/>
            <person name="Sussman M.R."/>
            <person name="Taylor A.R."/>
            <person name="Vardi A."/>
            <person name="von Dassow P."/>
            <person name="Vyverman W."/>
            <person name="Willis A."/>
            <person name="Wyrwicz L.S."/>
            <person name="Rokhsar D.S."/>
            <person name="Weissenbach J."/>
            <person name="Armbrust E.V."/>
            <person name="Green B.R."/>
            <person name="Van de Peer Y."/>
            <person name="Grigoriev I.V."/>
        </authorList>
    </citation>
    <scope>NUCLEOTIDE SEQUENCE [LARGE SCALE GENOMIC DNA]</scope>
    <source>
        <strain evidence="2 3">CCAP 1055/1</strain>
    </source>
</reference>
<keyword evidence="3" id="KW-1185">Reference proteome</keyword>
<protein>
    <recommendedName>
        <fullName evidence="4">Fucosyltransferase</fullName>
    </recommendedName>
</protein>
<dbReference type="RefSeq" id="XP_002186012.1">
    <property type="nucleotide sequence ID" value="XM_002185976.1"/>
</dbReference>
<dbReference type="EMBL" id="CP001142">
    <property type="protein sequence ID" value="ACI65482.1"/>
    <property type="molecule type" value="Genomic_DNA"/>
</dbReference>
<sequence>MSTGTKNSFFATTVCVALFCFVRALTSLGTVQNLQVFDTELKDIAESVHSLSVHGTGADSNNSLPKAKPDDVYVLESKTKAAVRESSLRESTLVTNAGIEFRKPIWSNASSFDNGAPSILVQLNGELANYLGFIAKAFGLVWWLEREYGVNPTIVLRHQQHPKWVGAHADVTRCFPYLRDFNFGAGNTRDISKELSVLSQSHQQSNGTAERVVDIRSEVPYDKTIQSFLSLYAKSHIHIGGEKSRINIPFLTTKQMSCRDLIVDKYYDDIRRIYRFDKSCCVDVPDPDESVFERSGLRKQPGYEELAPEQVANELFAHLNPGDKVAIISRYPNDFRTQMIVGAFEKRKIRARVVEPRSGVADFCFLMHTQKEMVGTAWSTYFLWAGLLGNATSVRPYTAIVPGRNSKIDSHNFTHPDLKSRFRFEHYISNFTAGDLRKPKGEQ</sequence>
<dbReference type="GeneID" id="7204272"/>
<evidence type="ECO:0000256" key="1">
    <source>
        <dbReference type="SAM" id="SignalP"/>
    </source>
</evidence>
<dbReference type="HOGENOM" id="CLU_609017_0_0_1"/>
<feature type="signal peptide" evidence="1">
    <location>
        <begin position="1"/>
        <end position="24"/>
    </location>
</feature>
<evidence type="ECO:0008006" key="4">
    <source>
        <dbReference type="Google" id="ProtNLM"/>
    </source>
</evidence>
<reference evidence="3" key="2">
    <citation type="submission" date="2008-08" db="EMBL/GenBank/DDBJ databases">
        <authorList>
            <consortium name="Diatom Consortium"/>
            <person name="Grigoriev I."/>
            <person name="Grimwood J."/>
            <person name="Kuo A."/>
            <person name="Otillar R.P."/>
            <person name="Salamov A."/>
            <person name="Detter J.C."/>
            <person name="Lindquist E."/>
            <person name="Shapiro H."/>
            <person name="Lucas S."/>
            <person name="Glavina del Rio T."/>
            <person name="Pitluck S."/>
            <person name="Rokhsar D."/>
            <person name="Bowler C."/>
        </authorList>
    </citation>
    <scope>GENOME REANNOTATION</scope>
    <source>
        <strain evidence="3">CCAP 1055/1</strain>
    </source>
</reference>
<evidence type="ECO:0000313" key="2">
    <source>
        <dbReference type="EMBL" id="ACI65482.1"/>
    </source>
</evidence>
<proteinExistence type="predicted"/>
<dbReference type="PaxDb" id="2850-Phatr33153"/>
<feature type="chain" id="PRO_5002841124" description="Fucosyltransferase" evidence="1">
    <location>
        <begin position="25"/>
        <end position="443"/>
    </location>
</feature>
<dbReference type="InParanoid" id="B5Y4H8"/>
<dbReference type="eggNOG" id="ENOG502SUSC">
    <property type="taxonomic scope" value="Eukaryota"/>
</dbReference>
<dbReference type="KEGG" id="pti:PHATR_33153"/>
<evidence type="ECO:0000313" key="3">
    <source>
        <dbReference type="Proteomes" id="UP000000759"/>
    </source>
</evidence>